<protein>
    <submittedName>
        <fullName evidence="7">N-acyl homoserine lactonase family protein</fullName>
    </submittedName>
</protein>
<evidence type="ECO:0000256" key="3">
    <source>
        <dbReference type="ARBA" id="ARBA00022723"/>
    </source>
</evidence>
<dbReference type="GO" id="GO:0016787">
    <property type="term" value="F:hydrolase activity"/>
    <property type="evidence" value="ECO:0007669"/>
    <property type="project" value="UniProtKB-KW"/>
</dbReference>
<dbReference type="InterPro" id="IPR001279">
    <property type="entry name" value="Metallo-B-lactamas"/>
</dbReference>
<organism evidence="7 8">
    <name type="scientific">Tectimicrobiota bacterium</name>
    <dbReference type="NCBI Taxonomy" id="2528274"/>
    <lineage>
        <taxon>Bacteria</taxon>
        <taxon>Pseudomonadati</taxon>
        <taxon>Nitrospinota/Tectimicrobiota group</taxon>
        <taxon>Candidatus Tectimicrobiota</taxon>
    </lineage>
</organism>
<sequence>MPALKIHPLHLGTLIRPRIIFFYDMANMAKPTEAPVLAWYIEGSDKKILIDTGGEDPASAPHRAPYTRERDQTIDQALGKIGVQCQEIDIVINTHLHWDHCCGNELFPKAQIIVQDEELRYARSPLPIHAGAYIKSVVEKIDYTVIAGDREIAEGVSVILTPGHSYGMQGVLVQAEACKYFLASDTVGLFECLEREPPAISGVYVDVRKYYESLEKIAALSAVVLPGHDMKVLERKVYS</sequence>
<comment type="cofactor">
    <cofactor evidence="1">
        <name>Zn(2+)</name>
        <dbReference type="ChEBI" id="CHEBI:29105"/>
    </cofactor>
</comment>
<dbReference type="PANTHER" id="PTHR42978:SF7">
    <property type="entry name" value="METALLO-HYDROLASE RV2300C-RELATED"/>
    <property type="match status" value="1"/>
</dbReference>
<dbReference type="CDD" id="cd07729">
    <property type="entry name" value="AHL_lactonase_MBL-fold"/>
    <property type="match status" value="1"/>
</dbReference>
<dbReference type="AlphaFoldDB" id="A0A933LRN9"/>
<keyword evidence="4" id="KW-0378">Hydrolase</keyword>
<evidence type="ECO:0000256" key="5">
    <source>
        <dbReference type="ARBA" id="ARBA00022833"/>
    </source>
</evidence>
<dbReference type="PANTHER" id="PTHR42978">
    <property type="entry name" value="QUORUM-QUENCHING LACTONASE YTNP-RELATED-RELATED"/>
    <property type="match status" value="1"/>
</dbReference>
<gene>
    <name evidence="7" type="ORF">HY730_09455</name>
</gene>
<evidence type="ECO:0000313" key="7">
    <source>
        <dbReference type="EMBL" id="MBI4596581.1"/>
    </source>
</evidence>
<reference evidence="7" key="1">
    <citation type="submission" date="2020-07" db="EMBL/GenBank/DDBJ databases">
        <title>Huge and variable diversity of episymbiotic CPR bacteria and DPANN archaea in groundwater ecosystems.</title>
        <authorList>
            <person name="He C.Y."/>
            <person name="Keren R."/>
            <person name="Whittaker M."/>
            <person name="Farag I.F."/>
            <person name="Doudna J."/>
            <person name="Cate J.H.D."/>
            <person name="Banfield J.F."/>
        </authorList>
    </citation>
    <scope>NUCLEOTIDE SEQUENCE</scope>
    <source>
        <strain evidence="7">NC_groundwater_1482_Ag_S-0.65um_47_24</strain>
    </source>
</reference>
<dbReference type="InterPro" id="IPR036866">
    <property type="entry name" value="RibonucZ/Hydroxyglut_hydro"/>
</dbReference>
<evidence type="ECO:0000256" key="1">
    <source>
        <dbReference type="ARBA" id="ARBA00001947"/>
    </source>
</evidence>
<keyword evidence="5" id="KW-0862">Zinc</keyword>
<comment type="similarity">
    <text evidence="2">Belongs to the metallo-beta-lactamase superfamily.</text>
</comment>
<dbReference type="InterPro" id="IPR051013">
    <property type="entry name" value="MBL_superfamily_lactonases"/>
</dbReference>
<evidence type="ECO:0000256" key="4">
    <source>
        <dbReference type="ARBA" id="ARBA00022801"/>
    </source>
</evidence>
<keyword evidence="3" id="KW-0479">Metal-binding</keyword>
<accession>A0A933LRN9</accession>
<dbReference type="SMART" id="SM00849">
    <property type="entry name" value="Lactamase_B"/>
    <property type="match status" value="1"/>
</dbReference>
<name>A0A933LRN9_UNCTE</name>
<dbReference type="Pfam" id="PF00753">
    <property type="entry name" value="Lactamase_B"/>
    <property type="match status" value="1"/>
</dbReference>
<dbReference type="SUPFAM" id="SSF56281">
    <property type="entry name" value="Metallo-hydrolase/oxidoreductase"/>
    <property type="match status" value="1"/>
</dbReference>
<dbReference type="GO" id="GO:0046872">
    <property type="term" value="F:metal ion binding"/>
    <property type="evidence" value="ECO:0007669"/>
    <property type="project" value="UniProtKB-KW"/>
</dbReference>
<dbReference type="Gene3D" id="3.60.15.10">
    <property type="entry name" value="Ribonuclease Z/Hydroxyacylglutathione hydrolase-like"/>
    <property type="match status" value="1"/>
</dbReference>
<dbReference type="Proteomes" id="UP000772181">
    <property type="component" value="Unassembled WGS sequence"/>
</dbReference>
<proteinExistence type="inferred from homology"/>
<evidence type="ECO:0000313" key="8">
    <source>
        <dbReference type="Proteomes" id="UP000772181"/>
    </source>
</evidence>
<evidence type="ECO:0000259" key="6">
    <source>
        <dbReference type="SMART" id="SM00849"/>
    </source>
</evidence>
<dbReference type="EMBL" id="JACQWF010000411">
    <property type="protein sequence ID" value="MBI4596581.1"/>
    <property type="molecule type" value="Genomic_DNA"/>
</dbReference>
<feature type="domain" description="Metallo-beta-lactamase" evidence="6">
    <location>
        <begin position="35"/>
        <end position="228"/>
    </location>
</feature>
<comment type="caution">
    <text evidence="7">The sequence shown here is derived from an EMBL/GenBank/DDBJ whole genome shotgun (WGS) entry which is preliminary data.</text>
</comment>
<evidence type="ECO:0000256" key="2">
    <source>
        <dbReference type="ARBA" id="ARBA00007749"/>
    </source>
</evidence>